<dbReference type="Gene3D" id="2.30.40.10">
    <property type="entry name" value="Urease, subunit C, domain 1"/>
    <property type="match status" value="2"/>
</dbReference>
<sequence>MTLRLAGTALLLLAAATASAADKVEKSKILMMGNQAGWSETTYSDDGTVRNHYEYNDRGRGPKLDSVYKVGADGIPTSVEIRGNDYMKGKVDETYARSGDEATWKNSAESEKRTVAGPTFYLSLDGPPEEYTLLMRALLKAPNQTLKLLPDGEARIEKLATIKAKGKAGTKNATLYALHGLSLTPSYAWLDDKQRFFAGYSSWSSTVREGYEDALPAIGKRQEAEEQRLAQARAKSLTTKLDKPLAIVNARVFDPVAATVVDGATVVVDKGRILAVGKNAAVPAGAETLDAQNQFLMPGLWDMHVHFSSEADGVLDIASGVTSVRDLANNPEKLAARIKAIEDGTDIGPRIVKAGIIDGPGPFAGPTKALAATEAEAQKIVDEYAATGYEQIKIYSSIKPELMPAIARMAHAKGLRVSGHVPAFMTARQFVENGADEIQHINMLMLNFLFDKVQDTRSPARFVAIGEYGASIDLSSREVRDFVDLLKRKDIVIDPTVCTFEDMFLGRPGLPGPGYDAIIDRLPVTWQRGVRSGAGGLPIKPGQEALYRKGYQKMIDFVGLLYRSGVRIVPGTDGMAGVTLPRELELYVAAGIAPKDVLRLATYESAKVVKRDDRLGRVEPGYVADLILIDGDPTLNIGDVRKVRTVIRGDRRYDSAALYKAVQIKPWP</sequence>
<evidence type="ECO:0000313" key="4">
    <source>
        <dbReference type="Proteomes" id="UP001139971"/>
    </source>
</evidence>
<dbReference type="PANTHER" id="PTHR43135:SF3">
    <property type="entry name" value="ALPHA-D-RIBOSE 1-METHYLPHOSPHONATE 5-TRIPHOSPHATE DIPHOSPHATASE"/>
    <property type="match status" value="1"/>
</dbReference>
<dbReference type="InterPro" id="IPR011059">
    <property type="entry name" value="Metal-dep_hydrolase_composite"/>
</dbReference>
<gene>
    <name evidence="3" type="ORF">OD750_016260</name>
</gene>
<feature type="signal peptide" evidence="1">
    <location>
        <begin position="1"/>
        <end position="20"/>
    </location>
</feature>
<dbReference type="RefSeq" id="WP_263541741.1">
    <property type="nucleotide sequence ID" value="NZ_JAOVZO020000018.1"/>
</dbReference>
<keyword evidence="4" id="KW-1185">Reference proteome</keyword>
<accession>A0A9X4BLC6</accession>
<dbReference type="InterPro" id="IPR051781">
    <property type="entry name" value="Metallo-dep_Hydrolase"/>
</dbReference>
<dbReference type="GO" id="GO:0016810">
    <property type="term" value="F:hydrolase activity, acting on carbon-nitrogen (but not peptide) bonds"/>
    <property type="evidence" value="ECO:0007669"/>
    <property type="project" value="InterPro"/>
</dbReference>
<comment type="caution">
    <text evidence="3">The sequence shown here is derived from an EMBL/GenBank/DDBJ whole genome shotgun (WGS) entry which is preliminary data.</text>
</comment>
<evidence type="ECO:0000256" key="1">
    <source>
        <dbReference type="SAM" id="SignalP"/>
    </source>
</evidence>
<reference evidence="3" key="1">
    <citation type="submission" date="2023-02" db="EMBL/GenBank/DDBJ databases">
        <title>Tahibacter soli sp. nov. isolated from soil.</title>
        <authorList>
            <person name="Baek J.H."/>
            <person name="Lee J.K."/>
            <person name="Choi D.G."/>
            <person name="Jeon C.O."/>
        </authorList>
    </citation>
    <scope>NUCLEOTIDE SEQUENCE</scope>
    <source>
        <strain evidence="3">BL</strain>
    </source>
</reference>
<feature type="domain" description="Amidohydrolase-related" evidence="2">
    <location>
        <begin position="555"/>
        <end position="642"/>
    </location>
</feature>
<dbReference type="Gene3D" id="3.40.50.10910">
    <property type="entry name" value="Amidohydrolase"/>
    <property type="match status" value="1"/>
</dbReference>
<keyword evidence="1" id="KW-0732">Signal</keyword>
<feature type="chain" id="PRO_5040759517" evidence="1">
    <location>
        <begin position="21"/>
        <end position="668"/>
    </location>
</feature>
<dbReference type="PANTHER" id="PTHR43135">
    <property type="entry name" value="ALPHA-D-RIBOSE 1-METHYLPHOSPHONATE 5-TRIPHOSPHATE DIPHOSPHATASE"/>
    <property type="match status" value="1"/>
</dbReference>
<evidence type="ECO:0000259" key="2">
    <source>
        <dbReference type="Pfam" id="PF01979"/>
    </source>
</evidence>
<name>A0A9X4BLC6_9GAMM</name>
<dbReference type="SUPFAM" id="SSF51338">
    <property type="entry name" value="Composite domain of metallo-dependent hydrolases"/>
    <property type="match status" value="1"/>
</dbReference>
<dbReference type="InterPro" id="IPR006680">
    <property type="entry name" value="Amidohydro-rel"/>
</dbReference>
<evidence type="ECO:0000313" key="3">
    <source>
        <dbReference type="EMBL" id="MDC8014099.1"/>
    </source>
</evidence>
<dbReference type="Gene3D" id="3.20.20.140">
    <property type="entry name" value="Metal-dependent hydrolases"/>
    <property type="match status" value="1"/>
</dbReference>
<dbReference type="Pfam" id="PF01979">
    <property type="entry name" value="Amidohydro_1"/>
    <property type="match status" value="1"/>
</dbReference>
<organism evidence="3 4">
    <name type="scientific">Tahibacter soli</name>
    <dbReference type="NCBI Taxonomy" id="2983605"/>
    <lineage>
        <taxon>Bacteria</taxon>
        <taxon>Pseudomonadati</taxon>
        <taxon>Pseudomonadota</taxon>
        <taxon>Gammaproteobacteria</taxon>
        <taxon>Lysobacterales</taxon>
        <taxon>Rhodanobacteraceae</taxon>
        <taxon>Tahibacter</taxon>
    </lineage>
</organism>
<dbReference type="EMBL" id="JAOVZO020000018">
    <property type="protein sequence ID" value="MDC8014099.1"/>
    <property type="molecule type" value="Genomic_DNA"/>
</dbReference>
<dbReference type="Proteomes" id="UP001139971">
    <property type="component" value="Unassembled WGS sequence"/>
</dbReference>
<proteinExistence type="predicted"/>
<dbReference type="InterPro" id="IPR032466">
    <property type="entry name" value="Metal_Hydrolase"/>
</dbReference>
<protein>
    <submittedName>
        <fullName evidence="3">Amidohydrolase family protein</fullName>
    </submittedName>
</protein>
<dbReference type="AlphaFoldDB" id="A0A9X4BLC6"/>
<dbReference type="SUPFAM" id="SSF51556">
    <property type="entry name" value="Metallo-dependent hydrolases"/>
    <property type="match status" value="1"/>
</dbReference>